<evidence type="ECO:0000313" key="3">
    <source>
        <dbReference type="EnsemblProtists" id="EOD17668"/>
    </source>
</evidence>
<dbReference type="Pfam" id="PF06522">
    <property type="entry name" value="B12D"/>
    <property type="match status" value="1"/>
</dbReference>
<keyword evidence="2" id="KW-0812">Transmembrane</keyword>
<dbReference type="KEGG" id="ehx:EMIHUDRAFT_243857"/>
<keyword evidence="2" id="KW-1133">Transmembrane helix</keyword>
<keyword evidence="2" id="KW-0472">Membrane</keyword>
<proteinExistence type="predicted"/>
<feature type="transmembrane region" description="Helical" evidence="2">
    <location>
        <begin position="61"/>
        <end position="82"/>
    </location>
</feature>
<reference evidence="3" key="2">
    <citation type="submission" date="2024-10" db="UniProtKB">
        <authorList>
            <consortium name="EnsemblProtists"/>
        </authorList>
    </citation>
    <scope>IDENTIFICATION</scope>
</reference>
<evidence type="ECO:0000256" key="1">
    <source>
        <dbReference type="SAM" id="MobiDB-lite"/>
    </source>
</evidence>
<name>A0A0D3J2D3_EMIH1</name>
<evidence type="ECO:0000313" key="4">
    <source>
        <dbReference type="Proteomes" id="UP000013827"/>
    </source>
</evidence>
<accession>A0A0D3J2D3</accession>
<protein>
    <submittedName>
        <fullName evidence="3">Uncharacterized protein</fullName>
    </submittedName>
</protein>
<dbReference type="HOGENOM" id="CLU_1790532_0_0_1"/>
<evidence type="ECO:0000256" key="2">
    <source>
        <dbReference type="SAM" id="Phobius"/>
    </source>
</evidence>
<dbReference type="PaxDb" id="2903-EOD17668"/>
<dbReference type="AlphaFoldDB" id="A0A0D3J2D3"/>
<organism evidence="3 4">
    <name type="scientific">Emiliania huxleyi (strain CCMP1516)</name>
    <dbReference type="NCBI Taxonomy" id="280463"/>
    <lineage>
        <taxon>Eukaryota</taxon>
        <taxon>Haptista</taxon>
        <taxon>Haptophyta</taxon>
        <taxon>Prymnesiophyceae</taxon>
        <taxon>Isochrysidales</taxon>
        <taxon>Noelaerhabdaceae</taxon>
        <taxon>Emiliania</taxon>
    </lineage>
</organism>
<dbReference type="EnsemblProtists" id="EOD17668">
    <property type="protein sequence ID" value="EOD17668"/>
    <property type="gene ID" value="EMIHUDRAFT_243857"/>
</dbReference>
<feature type="region of interest" description="Disordered" evidence="1">
    <location>
        <begin position="1"/>
        <end position="38"/>
    </location>
</feature>
<reference evidence="4" key="1">
    <citation type="journal article" date="2013" name="Nature">
        <title>Pan genome of the phytoplankton Emiliania underpins its global distribution.</title>
        <authorList>
            <person name="Read B.A."/>
            <person name="Kegel J."/>
            <person name="Klute M.J."/>
            <person name="Kuo A."/>
            <person name="Lefebvre S.C."/>
            <person name="Maumus F."/>
            <person name="Mayer C."/>
            <person name="Miller J."/>
            <person name="Monier A."/>
            <person name="Salamov A."/>
            <person name="Young J."/>
            <person name="Aguilar M."/>
            <person name="Claverie J.M."/>
            <person name="Frickenhaus S."/>
            <person name="Gonzalez K."/>
            <person name="Herman E.K."/>
            <person name="Lin Y.C."/>
            <person name="Napier J."/>
            <person name="Ogata H."/>
            <person name="Sarno A.F."/>
            <person name="Shmutz J."/>
            <person name="Schroeder D."/>
            <person name="de Vargas C."/>
            <person name="Verret F."/>
            <person name="von Dassow P."/>
            <person name="Valentin K."/>
            <person name="Van de Peer Y."/>
            <person name="Wheeler G."/>
            <person name="Dacks J.B."/>
            <person name="Delwiche C.F."/>
            <person name="Dyhrman S.T."/>
            <person name="Glockner G."/>
            <person name="John U."/>
            <person name="Richards T."/>
            <person name="Worden A.Z."/>
            <person name="Zhang X."/>
            <person name="Grigoriev I.V."/>
            <person name="Allen A.E."/>
            <person name="Bidle K."/>
            <person name="Borodovsky M."/>
            <person name="Bowler C."/>
            <person name="Brownlee C."/>
            <person name="Cock J.M."/>
            <person name="Elias M."/>
            <person name="Gladyshev V.N."/>
            <person name="Groth M."/>
            <person name="Guda C."/>
            <person name="Hadaegh A."/>
            <person name="Iglesias-Rodriguez M.D."/>
            <person name="Jenkins J."/>
            <person name="Jones B.M."/>
            <person name="Lawson T."/>
            <person name="Leese F."/>
            <person name="Lindquist E."/>
            <person name="Lobanov A."/>
            <person name="Lomsadze A."/>
            <person name="Malik S.B."/>
            <person name="Marsh M.E."/>
            <person name="Mackinder L."/>
            <person name="Mock T."/>
            <person name="Mueller-Roeber B."/>
            <person name="Pagarete A."/>
            <person name="Parker M."/>
            <person name="Probert I."/>
            <person name="Quesneville H."/>
            <person name="Raines C."/>
            <person name="Rensing S.A."/>
            <person name="Riano-Pachon D.M."/>
            <person name="Richier S."/>
            <person name="Rokitta S."/>
            <person name="Shiraiwa Y."/>
            <person name="Soanes D.M."/>
            <person name="van der Giezen M."/>
            <person name="Wahlund T.M."/>
            <person name="Williams B."/>
            <person name="Wilson W."/>
            <person name="Wolfe G."/>
            <person name="Wurch L.L."/>
        </authorList>
    </citation>
    <scope>NUCLEOTIDE SEQUENCE</scope>
</reference>
<dbReference type="RefSeq" id="XP_005770097.1">
    <property type="nucleotide sequence ID" value="XM_005770040.1"/>
</dbReference>
<sequence>MRLAKGGPSPPYQSNRVARAVKSSKQKAQGSSMGWEEAAANFPEIPKGRSARKIWMDAGTYPLFAVIGLASAVCGGFLFKYFAGHTDIALSRAVRADHNHQGGTDGRVESHNSRFGMREMNKRTITIFPFNWKPKSAIIEQHRSD</sequence>
<keyword evidence="4" id="KW-1185">Reference proteome</keyword>
<dbReference type="GeneID" id="17263816"/>
<dbReference type="Proteomes" id="UP000013827">
    <property type="component" value="Unassembled WGS sequence"/>
</dbReference>
<dbReference type="InterPro" id="IPR010530">
    <property type="entry name" value="B12D"/>
</dbReference>